<feature type="region of interest" description="Disordered" evidence="1">
    <location>
        <begin position="133"/>
        <end position="157"/>
    </location>
</feature>
<dbReference type="EMBL" id="CAJQZP010001376">
    <property type="protein sequence ID" value="CAG5042752.1"/>
    <property type="molecule type" value="Genomic_DNA"/>
</dbReference>
<organism evidence="2 3">
    <name type="scientific">Parnassius apollo</name>
    <name type="common">Apollo butterfly</name>
    <name type="synonym">Papilio apollo</name>
    <dbReference type="NCBI Taxonomy" id="110799"/>
    <lineage>
        <taxon>Eukaryota</taxon>
        <taxon>Metazoa</taxon>
        <taxon>Ecdysozoa</taxon>
        <taxon>Arthropoda</taxon>
        <taxon>Hexapoda</taxon>
        <taxon>Insecta</taxon>
        <taxon>Pterygota</taxon>
        <taxon>Neoptera</taxon>
        <taxon>Endopterygota</taxon>
        <taxon>Lepidoptera</taxon>
        <taxon>Glossata</taxon>
        <taxon>Ditrysia</taxon>
        <taxon>Papilionoidea</taxon>
        <taxon>Papilionidae</taxon>
        <taxon>Parnassiinae</taxon>
        <taxon>Parnassini</taxon>
        <taxon>Parnassius</taxon>
        <taxon>Parnassius</taxon>
    </lineage>
</organism>
<name>A0A8S3XYV1_PARAO</name>
<gene>
    <name evidence="2" type="ORF">PAPOLLO_LOCUS22535</name>
</gene>
<evidence type="ECO:0000256" key="1">
    <source>
        <dbReference type="SAM" id="MobiDB-lite"/>
    </source>
</evidence>
<evidence type="ECO:0000313" key="3">
    <source>
        <dbReference type="Proteomes" id="UP000691718"/>
    </source>
</evidence>
<keyword evidence="3" id="KW-1185">Reference proteome</keyword>
<accession>A0A8S3XYV1</accession>
<comment type="caution">
    <text evidence="2">The sequence shown here is derived from an EMBL/GenBank/DDBJ whole genome shotgun (WGS) entry which is preliminary data.</text>
</comment>
<dbReference type="Proteomes" id="UP000691718">
    <property type="component" value="Unassembled WGS sequence"/>
</dbReference>
<proteinExistence type="predicted"/>
<dbReference type="AlphaFoldDB" id="A0A8S3XYV1"/>
<evidence type="ECO:0000313" key="2">
    <source>
        <dbReference type="EMBL" id="CAG5042752.1"/>
    </source>
</evidence>
<sequence>MQPKINGIIFQRNTKSSGATYRRYTNRERYELPTNIPVNIDDANVAAERLQEEITDSKLLLISEISELKQEVSRISLGIRSPSSVVSSSAFPSVQASLEELRREMKELKDTAVDSTSPIRLAIEGLRSDLKHKSQVEERERVKKKKWHRINSGNRTH</sequence>
<reference evidence="2" key="1">
    <citation type="submission" date="2021-04" db="EMBL/GenBank/DDBJ databases">
        <authorList>
            <person name="Tunstrom K."/>
        </authorList>
    </citation>
    <scope>NUCLEOTIDE SEQUENCE</scope>
</reference>
<protein>
    <submittedName>
        <fullName evidence="2">(apollo) hypothetical protein</fullName>
    </submittedName>
</protein>